<dbReference type="InterPro" id="IPR018313">
    <property type="entry name" value="SBP_3_CS"/>
</dbReference>
<evidence type="ECO:0000259" key="7">
    <source>
        <dbReference type="SMART" id="SM00079"/>
    </source>
</evidence>
<dbReference type="Pfam" id="PF00497">
    <property type="entry name" value="SBP_bac_3"/>
    <property type="match status" value="1"/>
</dbReference>
<evidence type="ECO:0000313" key="9">
    <source>
        <dbReference type="Proteomes" id="UP000016856"/>
    </source>
</evidence>
<evidence type="ECO:0000256" key="3">
    <source>
        <dbReference type="ARBA" id="ARBA00022729"/>
    </source>
</evidence>
<evidence type="ECO:0000256" key="2">
    <source>
        <dbReference type="ARBA" id="ARBA00010333"/>
    </source>
</evidence>
<gene>
    <name evidence="8" type="ORF">O163_08925</name>
</gene>
<comment type="caution">
    <text evidence="8">The sequence shown here is derived from an EMBL/GenBank/DDBJ whole genome shotgun (WGS) entry which is preliminary data.</text>
</comment>
<dbReference type="PANTHER" id="PTHR35936">
    <property type="entry name" value="MEMBRANE-BOUND LYTIC MUREIN TRANSGLYCOSYLASE F"/>
    <property type="match status" value="1"/>
</dbReference>
<dbReference type="GO" id="GO:0030313">
    <property type="term" value="C:cell envelope"/>
    <property type="evidence" value="ECO:0007669"/>
    <property type="project" value="UniProtKB-SubCell"/>
</dbReference>
<dbReference type="SUPFAM" id="SSF53850">
    <property type="entry name" value="Periplasmic binding protein-like II"/>
    <property type="match status" value="1"/>
</dbReference>
<evidence type="ECO:0000256" key="1">
    <source>
        <dbReference type="ARBA" id="ARBA00004196"/>
    </source>
</evidence>
<name>U5CS29_CALSX</name>
<dbReference type="GO" id="GO:0015276">
    <property type="term" value="F:ligand-gated monoatomic ion channel activity"/>
    <property type="evidence" value="ECO:0007669"/>
    <property type="project" value="InterPro"/>
</dbReference>
<dbReference type="AlphaFoldDB" id="U5CS29"/>
<dbReference type="GO" id="GO:0016020">
    <property type="term" value="C:membrane"/>
    <property type="evidence" value="ECO:0007669"/>
    <property type="project" value="InterPro"/>
</dbReference>
<reference evidence="8 9" key="1">
    <citation type="journal article" date="2013" name="Genome Announc.">
        <title>Draft Genome Sequence of an Anaerobic and Extremophilic Bacterium, Caldanaerobacter yonseiensis, Isolated from a Geothermal Hot Stream.</title>
        <authorList>
            <person name="Lee S.J."/>
            <person name="Lee Y.J."/>
            <person name="Park G.S."/>
            <person name="Kim B.C."/>
            <person name="Lee S.J."/>
            <person name="Shin J.H."/>
            <person name="Lee D.W."/>
        </authorList>
    </citation>
    <scope>NUCLEOTIDE SEQUENCE [LARGE SCALE GENOMIC DNA]</scope>
    <source>
        <strain evidence="8 9">KB-1</strain>
    </source>
</reference>
<keyword evidence="5" id="KW-0472">Membrane</keyword>
<organism evidence="8 9">
    <name type="scientific">Caldanaerobacter subterraneus subsp. yonseiensis KB-1</name>
    <dbReference type="NCBI Taxonomy" id="1388761"/>
    <lineage>
        <taxon>Bacteria</taxon>
        <taxon>Bacillati</taxon>
        <taxon>Bacillota</taxon>
        <taxon>Clostridia</taxon>
        <taxon>Thermoanaerobacterales</taxon>
        <taxon>Thermoanaerobacteraceae</taxon>
        <taxon>Caldanaerobacter</taxon>
    </lineage>
</organism>
<comment type="similarity">
    <text evidence="2 4">Belongs to the bacterial solute-binding protein 3 family.</text>
</comment>
<keyword evidence="5" id="KW-1133">Transmembrane helix</keyword>
<protein>
    <submittedName>
        <fullName evidence="8">Amino acid ABC transporter substrate-binding protein</fullName>
    </submittedName>
</protein>
<dbReference type="PROSITE" id="PS01039">
    <property type="entry name" value="SBP_BACTERIAL_3"/>
    <property type="match status" value="1"/>
</dbReference>
<dbReference type="CDD" id="cd13624">
    <property type="entry name" value="PBP2_Arg_Lys_His"/>
    <property type="match status" value="1"/>
</dbReference>
<dbReference type="EMBL" id="AXDC01000024">
    <property type="protein sequence ID" value="ERM91761.1"/>
    <property type="molecule type" value="Genomic_DNA"/>
</dbReference>
<evidence type="ECO:0000256" key="4">
    <source>
        <dbReference type="RuleBase" id="RU003744"/>
    </source>
</evidence>
<evidence type="ECO:0000256" key="5">
    <source>
        <dbReference type="SAM" id="Phobius"/>
    </source>
</evidence>
<dbReference type="InterPro" id="IPR001638">
    <property type="entry name" value="Solute-binding_3/MltF_N"/>
</dbReference>
<feature type="domain" description="Solute-binding protein family 3/N-terminal" evidence="6">
    <location>
        <begin position="53"/>
        <end position="274"/>
    </location>
</feature>
<evidence type="ECO:0000259" key="6">
    <source>
        <dbReference type="SMART" id="SM00062"/>
    </source>
</evidence>
<evidence type="ECO:0000313" key="8">
    <source>
        <dbReference type="EMBL" id="ERM91761.1"/>
    </source>
</evidence>
<proteinExistence type="inferred from homology"/>
<dbReference type="PANTHER" id="PTHR35936:SF17">
    <property type="entry name" value="ARGININE-BINDING EXTRACELLULAR PROTEIN ARTP"/>
    <property type="match status" value="1"/>
</dbReference>
<feature type="domain" description="Ionotropic glutamate receptor C-terminal" evidence="7">
    <location>
        <begin position="53"/>
        <end position="275"/>
    </location>
</feature>
<comment type="subcellular location">
    <subcellularLocation>
        <location evidence="1">Cell envelope</location>
    </subcellularLocation>
</comment>
<keyword evidence="5" id="KW-0812">Transmembrane</keyword>
<dbReference type="PATRIC" id="fig|1388761.3.peg.1795"/>
<dbReference type="SMART" id="SM00062">
    <property type="entry name" value="PBPb"/>
    <property type="match status" value="1"/>
</dbReference>
<keyword evidence="3" id="KW-0732">Signal</keyword>
<dbReference type="SMART" id="SM00079">
    <property type="entry name" value="PBPe"/>
    <property type="match status" value="1"/>
</dbReference>
<dbReference type="Gene3D" id="3.40.190.10">
    <property type="entry name" value="Periplasmic binding protein-like II"/>
    <property type="match status" value="2"/>
</dbReference>
<accession>U5CS29</accession>
<sequence length="275" mass="30631">MEKFSEKLKKGEEKDMNKKSLFLAFAVIFALAFMLSGCGSKFNTVDQIKQKGVIVMGTSADFPPFEFHKVEGGKDEIVGFDIDIANAIAKKLGVKLEIKDMDFKGLIPALQAGRVDMVIAGMTPTAERKKSVDFSDLYYDSRQVVVVKNDSPISKFDDLKGKTVAVQIGTTSEEAAKKIPDVKLKQLNRVSDEFMDLQNGRCDAIVVEDTVAKAYLKEYKDMKILYMDEINEVENGSAVAVAKGNKSLLDVVNEVIKELKQSGEYDKLVDKWFKQ</sequence>
<dbReference type="Proteomes" id="UP000016856">
    <property type="component" value="Unassembled WGS sequence"/>
</dbReference>
<feature type="transmembrane region" description="Helical" evidence="5">
    <location>
        <begin position="21"/>
        <end position="42"/>
    </location>
</feature>
<dbReference type="InterPro" id="IPR001320">
    <property type="entry name" value="Iontro_rcpt_C"/>
</dbReference>